<evidence type="ECO:0000313" key="3">
    <source>
        <dbReference type="EMBL" id="SMQ80545.1"/>
    </source>
</evidence>
<dbReference type="InterPro" id="IPR013108">
    <property type="entry name" value="Amidohydro_3"/>
</dbReference>
<dbReference type="InterPro" id="IPR011059">
    <property type="entry name" value="Metal-dep_hydrolase_composite"/>
</dbReference>
<protein>
    <recommendedName>
        <fullName evidence="2">Amidohydrolase 3 domain-containing protein</fullName>
    </recommendedName>
</protein>
<evidence type="ECO:0000313" key="4">
    <source>
        <dbReference type="Proteomes" id="UP000194450"/>
    </source>
</evidence>
<dbReference type="GO" id="GO:0016810">
    <property type="term" value="F:hydrolase activity, acting on carbon-nitrogen (but not peptide) bonds"/>
    <property type="evidence" value="ECO:0007669"/>
    <property type="project" value="InterPro"/>
</dbReference>
<dbReference type="PANTHER" id="PTHR22642">
    <property type="entry name" value="IMIDAZOLONEPROPIONASE"/>
    <property type="match status" value="1"/>
</dbReference>
<accession>A0A1Y6FXF7</accession>
<evidence type="ECO:0000259" key="2">
    <source>
        <dbReference type="Pfam" id="PF07969"/>
    </source>
</evidence>
<name>A0A1Y6FXF7_9GAMM</name>
<sequence length="562" mass="61105">MNCIRLAAVLCSIFITCPSLAATQLYFNTNGYTLTGQPGADAKLKEFSVLVVADGRIVAVGGDELKQRYAEADQKVDLNGKTVLPGITDAHGHVLGLGDYLLQADLREATSAQDAVARVASYATANEQQPWIIGRGWNQENWPDRTFPTASMLDEVIQQRPVWLTRVDAHAGWANSKALELAGITADTMDPDGGEIVRDADGNPTGVLIDNAMNLVDRIRPIPSAQQLGASFERAFEHLLARGITGVHDAGISAAELSVYKQLAADKQLPVRVYGMLAATEPRLPELLAEGPVTTPDESFTVASVKIYADGALGSRGAALLEPYSDADDQMGLMVTSEQGIEELYDLVIPAGFQINIHAIGDRANRIALDQFERAYETMGGRNLRHRIEHAQVVHPDDLKRFKSLNVIASMQPTHATSDKNMAEDRLGKARMEGAYAWQTLLEQGTIIAAGSDFPVELANPFFGLHAAVTRQDRDNNPAGGWYAHEQMTLPQALRAFTLDAAYASGQEQSLGSLEPGKWADFIVLEQDPFSVNSTILWQTDVLATYVAGEKRYSRSNSDNNE</sequence>
<feature type="signal peptide" evidence="1">
    <location>
        <begin position="1"/>
        <end position="21"/>
    </location>
</feature>
<keyword evidence="1" id="KW-0732">Signal</keyword>
<dbReference type="SUPFAM" id="SSF51338">
    <property type="entry name" value="Composite domain of metallo-dependent hydrolases"/>
    <property type="match status" value="1"/>
</dbReference>
<dbReference type="Gene3D" id="3.10.310.70">
    <property type="match status" value="1"/>
</dbReference>
<dbReference type="Gene3D" id="2.30.40.10">
    <property type="entry name" value="Urease, subunit C, domain 1"/>
    <property type="match status" value="1"/>
</dbReference>
<organism evidence="3 4">
    <name type="scientific">Pseudidiomarina planktonica</name>
    <dbReference type="NCBI Taxonomy" id="1323738"/>
    <lineage>
        <taxon>Bacteria</taxon>
        <taxon>Pseudomonadati</taxon>
        <taxon>Pseudomonadota</taxon>
        <taxon>Gammaproteobacteria</taxon>
        <taxon>Alteromonadales</taxon>
        <taxon>Idiomarinaceae</taxon>
        <taxon>Pseudidiomarina</taxon>
    </lineage>
</organism>
<dbReference type="CDD" id="cd01300">
    <property type="entry name" value="YtcJ_like"/>
    <property type="match status" value="1"/>
</dbReference>
<dbReference type="Gene3D" id="3.20.20.140">
    <property type="entry name" value="Metal-dependent hydrolases"/>
    <property type="match status" value="1"/>
</dbReference>
<keyword evidence="4" id="KW-1185">Reference proteome</keyword>
<dbReference type="RefSeq" id="WP_086435427.1">
    <property type="nucleotide sequence ID" value="NZ_FXWH01000003.1"/>
</dbReference>
<dbReference type="OrthoDB" id="9031471at2"/>
<dbReference type="PANTHER" id="PTHR22642:SF2">
    <property type="entry name" value="PROTEIN LONG AFTER FAR-RED 3"/>
    <property type="match status" value="1"/>
</dbReference>
<gene>
    <name evidence="3" type="ORF">SAMN06297229_2302</name>
</gene>
<dbReference type="Proteomes" id="UP000194450">
    <property type="component" value="Unassembled WGS sequence"/>
</dbReference>
<dbReference type="Pfam" id="PF07969">
    <property type="entry name" value="Amidohydro_3"/>
    <property type="match status" value="1"/>
</dbReference>
<proteinExistence type="predicted"/>
<reference evidence="4" key="1">
    <citation type="submission" date="2017-04" db="EMBL/GenBank/DDBJ databases">
        <authorList>
            <person name="Varghese N."/>
            <person name="Submissions S."/>
        </authorList>
    </citation>
    <scope>NUCLEOTIDE SEQUENCE [LARGE SCALE GENOMIC DNA]</scope>
</reference>
<feature type="domain" description="Amidohydrolase 3" evidence="2">
    <location>
        <begin position="76"/>
        <end position="550"/>
    </location>
</feature>
<dbReference type="EMBL" id="FXWH01000003">
    <property type="protein sequence ID" value="SMQ80545.1"/>
    <property type="molecule type" value="Genomic_DNA"/>
</dbReference>
<dbReference type="AlphaFoldDB" id="A0A1Y6FXF7"/>
<evidence type="ECO:0000256" key="1">
    <source>
        <dbReference type="SAM" id="SignalP"/>
    </source>
</evidence>
<dbReference type="InterPro" id="IPR033932">
    <property type="entry name" value="YtcJ-like"/>
</dbReference>
<dbReference type="SUPFAM" id="SSF51556">
    <property type="entry name" value="Metallo-dependent hydrolases"/>
    <property type="match status" value="1"/>
</dbReference>
<feature type="chain" id="PRO_5012915702" description="Amidohydrolase 3 domain-containing protein" evidence="1">
    <location>
        <begin position="22"/>
        <end position="562"/>
    </location>
</feature>
<dbReference type="InterPro" id="IPR032466">
    <property type="entry name" value="Metal_Hydrolase"/>
</dbReference>